<evidence type="ECO:0000256" key="4">
    <source>
        <dbReference type="ARBA" id="ARBA00022989"/>
    </source>
</evidence>
<keyword evidence="2" id="KW-1003">Cell membrane</keyword>
<evidence type="ECO:0000256" key="3">
    <source>
        <dbReference type="ARBA" id="ARBA00022692"/>
    </source>
</evidence>
<feature type="transmembrane region" description="Helical" evidence="7">
    <location>
        <begin position="276"/>
        <end position="298"/>
    </location>
</feature>
<keyword evidence="4 7" id="KW-1133">Transmembrane helix</keyword>
<evidence type="ECO:0000313" key="8">
    <source>
        <dbReference type="EMBL" id="SDX75840.1"/>
    </source>
</evidence>
<keyword evidence="5 7" id="KW-0472">Membrane</keyword>
<evidence type="ECO:0000256" key="7">
    <source>
        <dbReference type="SAM" id="Phobius"/>
    </source>
</evidence>
<feature type="transmembrane region" description="Helical" evidence="7">
    <location>
        <begin position="234"/>
        <end position="256"/>
    </location>
</feature>
<dbReference type="InterPro" id="IPR022791">
    <property type="entry name" value="L-PG_synthase/AglD"/>
</dbReference>
<dbReference type="PANTHER" id="PTHR40277:SF1">
    <property type="entry name" value="BLL5419 PROTEIN"/>
    <property type="match status" value="1"/>
</dbReference>
<feature type="transmembrane region" description="Helical" evidence="7">
    <location>
        <begin position="78"/>
        <end position="100"/>
    </location>
</feature>
<evidence type="ECO:0000256" key="6">
    <source>
        <dbReference type="SAM" id="MobiDB-lite"/>
    </source>
</evidence>
<dbReference type="Proteomes" id="UP000198500">
    <property type="component" value="Unassembled WGS sequence"/>
</dbReference>
<feature type="transmembrane region" description="Helical" evidence="7">
    <location>
        <begin position="6"/>
        <end position="26"/>
    </location>
</feature>
<dbReference type="STRING" id="574349.SAMN05443545_10764"/>
<protein>
    <recommendedName>
        <fullName evidence="10">Lysylphosphatidylglycerol synthase TM region</fullName>
    </recommendedName>
</protein>
<feature type="region of interest" description="Disordered" evidence="6">
    <location>
        <begin position="577"/>
        <end position="614"/>
    </location>
</feature>
<evidence type="ECO:0000256" key="2">
    <source>
        <dbReference type="ARBA" id="ARBA00022475"/>
    </source>
</evidence>
<dbReference type="PANTHER" id="PTHR40277">
    <property type="entry name" value="BLL5419 PROTEIN"/>
    <property type="match status" value="1"/>
</dbReference>
<feature type="transmembrane region" description="Helical" evidence="7">
    <location>
        <begin position="204"/>
        <end position="222"/>
    </location>
</feature>
<dbReference type="EMBL" id="FNNI01000007">
    <property type="protein sequence ID" value="SDX75840.1"/>
    <property type="molecule type" value="Genomic_DNA"/>
</dbReference>
<keyword evidence="3 7" id="KW-0812">Transmembrane</keyword>
<gene>
    <name evidence="8" type="ORF">SAMN05443545_10764</name>
</gene>
<evidence type="ECO:0008006" key="10">
    <source>
        <dbReference type="Google" id="ProtNLM"/>
    </source>
</evidence>
<proteinExistence type="predicted"/>
<evidence type="ECO:0000256" key="1">
    <source>
        <dbReference type="ARBA" id="ARBA00004651"/>
    </source>
</evidence>
<dbReference type="OrthoDB" id="9126302at2"/>
<dbReference type="Pfam" id="PF03706">
    <property type="entry name" value="LPG_synthase_TM"/>
    <property type="match status" value="1"/>
</dbReference>
<evidence type="ECO:0000256" key="5">
    <source>
        <dbReference type="ARBA" id="ARBA00023136"/>
    </source>
</evidence>
<dbReference type="GO" id="GO:0005886">
    <property type="term" value="C:plasma membrane"/>
    <property type="evidence" value="ECO:0007669"/>
    <property type="project" value="UniProtKB-SubCell"/>
</dbReference>
<sequence length="614" mass="66765">MAWQRLLRIVLSLVVLIGLAWWLDLAAIAAEVQRLDPLWLLLGLMLSVPQMWLSAWRWRLTARALGLRLVWRRALGDYYLATFLNQVLPGAVLGDAARAWRHARASGMAGGAWRAVIIERLSGQLVMLLALVLALALSPLWHEALGRVTGSLSMSIEWLVAGSVIIGGTVAFHRHHVRCPAAIRTLVHDCRRALLVDRIWRRQLPASVLVIATYALIFVCAARAIGNDLPTTSLLALVPPVLLAMLIPLSVAGWGWREGAAALVWSSVGLPAAQGVAISLSYGVLVWLASLPGMLCLISRRRTSSAMQRRPERDVEESVVTAVETSQRRAAGLVQRIDGGETQSCLAGTDQQRRDQQVKAVECIGIDEARDRLGAALDQHARVSPFHQSRKQRRWHDITGRVGNHQPFDMVADAGGGLRPGADCMQGGGAVILEHARGGWCPGIGVEHDTDGMAPFDMSYRQQRVVGHDGADANDHGVDQCPQTVEMRASFQAVDVMRMAGDGSDSTIETLPELGDSDIPRRYHHREQAVEQLPGRRIDMAGELPSLSIDSQGVARGLPAQGRSATDISITDTLQAGPGEAVVERGQGHGISKSSSPANHGIPHRRRRWADSEE</sequence>
<organism evidence="8 9">
    <name type="scientific">Aidingimonas halophila</name>
    <dbReference type="NCBI Taxonomy" id="574349"/>
    <lineage>
        <taxon>Bacteria</taxon>
        <taxon>Pseudomonadati</taxon>
        <taxon>Pseudomonadota</taxon>
        <taxon>Gammaproteobacteria</taxon>
        <taxon>Oceanospirillales</taxon>
        <taxon>Halomonadaceae</taxon>
        <taxon>Aidingimonas</taxon>
    </lineage>
</organism>
<reference evidence="8 9" key="1">
    <citation type="submission" date="2016-10" db="EMBL/GenBank/DDBJ databases">
        <authorList>
            <person name="de Groot N.N."/>
        </authorList>
    </citation>
    <scope>NUCLEOTIDE SEQUENCE [LARGE SCALE GENOMIC DNA]</scope>
    <source>
        <strain evidence="8 9">DSM 19219</strain>
    </source>
</reference>
<keyword evidence="9" id="KW-1185">Reference proteome</keyword>
<accession>A0A1H3EB59</accession>
<evidence type="ECO:0000313" key="9">
    <source>
        <dbReference type="Proteomes" id="UP000198500"/>
    </source>
</evidence>
<feature type="transmembrane region" description="Helical" evidence="7">
    <location>
        <begin position="121"/>
        <end position="141"/>
    </location>
</feature>
<feature type="transmembrane region" description="Helical" evidence="7">
    <location>
        <begin position="38"/>
        <end position="58"/>
    </location>
</feature>
<dbReference type="AlphaFoldDB" id="A0A1H3EB59"/>
<name>A0A1H3EB59_9GAMM</name>
<comment type="subcellular location">
    <subcellularLocation>
        <location evidence="1">Cell membrane</location>
        <topology evidence="1">Multi-pass membrane protein</topology>
    </subcellularLocation>
</comment>